<gene>
    <name evidence="1" type="ORF">D0962_26610</name>
</gene>
<dbReference type="Pfam" id="PF13714">
    <property type="entry name" value="PEP_mutase"/>
    <property type="match status" value="1"/>
</dbReference>
<dbReference type="SUPFAM" id="SSF51621">
    <property type="entry name" value="Phosphoenolpyruvate/pyruvate domain"/>
    <property type="match status" value="1"/>
</dbReference>
<proteinExistence type="predicted"/>
<protein>
    <submittedName>
        <fullName evidence="1">Isocitrate lyase/phosphoenolpyruvate mutase family protein</fullName>
    </submittedName>
</protein>
<organism evidence="1 2">
    <name type="scientific">Adonisia turfae CCMR0082</name>
    <dbReference type="NCBI Taxonomy" id="2304604"/>
    <lineage>
        <taxon>Bacteria</taxon>
        <taxon>Bacillati</taxon>
        <taxon>Cyanobacteriota</taxon>
        <taxon>Adonisia</taxon>
        <taxon>Adonisia turfae</taxon>
    </lineage>
</organism>
<dbReference type="Proteomes" id="UP000473574">
    <property type="component" value="Unassembled WGS sequence"/>
</dbReference>
<dbReference type="PANTHER" id="PTHR42905:SF16">
    <property type="entry name" value="CARBOXYPHOSPHONOENOLPYRUVATE PHOSPHONOMUTASE-LIKE PROTEIN (AFU_ORTHOLOGUE AFUA_5G07230)"/>
    <property type="match status" value="1"/>
</dbReference>
<dbReference type="InterPro" id="IPR015813">
    <property type="entry name" value="Pyrv/PenolPyrv_kinase-like_dom"/>
</dbReference>
<dbReference type="AlphaFoldDB" id="A0A6M0SCS8"/>
<evidence type="ECO:0000313" key="1">
    <source>
        <dbReference type="EMBL" id="NEZ66289.1"/>
    </source>
</evidence>
<dbReference type="CDD" id="cd00377">
    <property type="entry name" value="ICL_PEPM"/>
    <property type="match status" value="1"/>
</dbReference>
<dbReference type="GO" id="GO:0016829">
    <property type="term" value="F:lyase activity"/>
    <property type="evidence" value="ECO:0007669"/>
    <property type="project" value="UniProtKB-KW"/>
</dbReference>
<dbReference type="InterPro" id="IPR039556">
    <property type="entry name" value="ICL/PEPM"/>
</dbReference>
<dbReference type="EMBL" id="QZCE01000002">
    <property type="protein sequence ID" value="NEZ66289.1"/>
    <property type="molecule type" value="Genomic_DNA"/>
</dbReference>
<comment type="caution">
    <text evidence="1">The sequence shown here is derived from an EMBL/GenBank/DDBJ whole genome shotgun (WGS) entry which is preliminary data.</text>
</comment>
<dbReference type="Gene3D" id="3.20.20.60">
    <property type="entry name" value="Phosphoenolpyruvate-binding domains"/>
    <property type="match status" value="1"/>
</dbReference>
<evidence type="ECO:0000313" key="2">
    <source>
        <dbReference type="Proteomes" id="UP000473574"/>
    </source>
</evidence>
<dbReference type="PANTHER" id="PTHR42905">
    <property type="entry name" value="PHOSPHOENOLPYRUVATE CARBOXYLASE"/>
    <property type="match status" value="1"/>
</dbReference>
<name>A0A6M0SCS8_9CYAN</name>
<dbReference type="RefSeq" id="WP_163668299.1">
    <property type="nucleotide sequence ID" value="NZ_QZCE01000002.1"/>
</dbReference>
<accession>A0A6M0SCS8</accession>
<dbReference type="InterPro" id="IPR040442">
    <property type="entry name" value="Pyrv_kinase-like_dom_sf"/>
</dbReference>
<keyword evidence="1" id="KW-0456">Lyase</keyword>
<reference evidence="1 2" key="1">
    <citation type="journal article" date="2020" name="Microb. Ecol.">
        <title>Ecogenomics of the Marine Benthic Filamentous Cyanobacterium Adonisia.</title>
        <authorList>
            <person name="Walter J.M."/>
            <person name="Coutinho F.H."/>
            <person name="Leomil L."/>
            <person name="Hargreaves P.I."/>
            <person name="Campeao M.E."/>
            <person name="Vieira V.V."/>
            <person name="Silva B.S."/>
            <person name="Fistarol G.O."/>
            <person name="Salomon P.S."/>
            <person name="Sawabe T."/>
            <person name="Mino S."/>
            <person name="Hosokawa M."/>
            <person name="Miyashita H."/>
            <person name="Maruyama F."/>
            <person name="van Verk M.C."/>
            <person name="Dutilh B.E."/>
            <person name="Thompson C.C."/>
            <person name="Thompson F.L."/>
        </authorList>
    </citation>
    <scope>NUCLEOTIDE SEQUENCE [LARGE SCALE GENOMIC DNA]</scope>
    <source>
        <strain evidence="1 2">CCMR0082</strain>
    </source>
</reference>
<keyword evidence="1" id="KW-0670">Pyruvate</keyword>
<sequence length="257" mass="28410">MSFKALHNQEHPLLLCNVWDASSAKLAEKLGFQAMGTSSAAIAATLGYADGEEIAFSELYQVVKTIQKHSTLPLTVDIESGYSRDPIEIAENIQKLAALGVEGVNIEDSIVVDGERSLVDTVVFTDCIARMLNKLQQDNIAMFLNIRSDVFLLGYDDPVAEAKSRIPHYESLGVNSIFLPCIQTPKDIEAVMQFCTLPLNVMCMPELPNFQVLQALGVKRISMGNFLFNYIHQQLENTLSSIYAKGSFSEVFNGENH</sequence>